<dbReference type="STRING" id="43041.A0A182JY46"/>
<evidence type="ECO:0000259" key="2">
    <source>
        <dbReference type="Pfam" id="PF16064"/>
    </source>
</evidence>
<reference evidence="4" key="1">
    <citation type="submission" date="2013-03" db="EMBL/GenBank/DDBJ databases">
        <title>The Genome Sequence of Anopheles christyi ACHKN1017.</title>
        <authorList>
            <consortium name="The Broad Institute Genomics Platform"/>
            <person name="Neafsey D.E."/>
            <person name="Besansky N."/>
            <person name="Walker B."/>
            <person name="Young S.K."/>
            <person name="Zeng Q."/>
            <person name="Gargeya S."/>
            <person name="Fitzgerald M."/>
            <person name="Haas B."/>
            <person name="Abouelleil A."/>
            <person name="Allen A.W."/>
            <person name="Alvarado L."/>
            <person name="Arachchi H.M."/>
            <person name="Berlin A.M."/>
            <person name="Chapman S.B."/>
            <person name="Gainer-Dewar J."/>
            <person name="Goldberg J."/>
            <person name="Griggs A."/>
            <person name="Gujja S."/>
            <person name="Hansen M."/>
            <person name="Howarth C."/>
            <person name="Imamovic A."/>
            <person name="Ireland A."/>
            <person name="Larimer J."/>
            <person name="McCowan C."/>
            <person name="Murphy C."/>
            <person name="Pearson M."/>
            <person name="Poon T.W."/>
            <person name="Priest M."/>
            <person name="Roberts A."/>
            <person name="Saif S."/>
            <person name="Shea T."/>
            <person name="Sisk P."/>
            <person name="Sykes S."/>
            <person name="Wortman J."/>
            <person name="Nusbaum C."/>
            <person name="Birren B."/>
        </authorList>
    </citation>
    <scope>NUCLEOTIDE SEQUENCE [LARGE SCALE GENOMIC DNA]</scope>
    <source>
        <strain evidence="4">ACHKN1017</strain>
    </source>
</reference>
<accession>A0A182JY46</accession>
<dbReference type="Pfam" id="PF16064">
    <property type="entry name" value="DUF4806"/>
    <property type="match status" value="1"/>
</dbReference>
<reference evidence="3" key="2">
    <citation type="submission" date="2020-05" db="UniProtKB">
        <authorList>
            <consortium name="EnsemblMetazoa"/>
        </authorList>
    </citation>
    <scope>IDENTIFICATION</scope>
    <source>
        <strain evidence="3">ACHKN1017</strain>
    </source>
</reference>
<dbReference type="Proteomes" id="UP000075881">
    <property type="component" value="Unassembled WGS sequence"/>
</dbReference>
<proteinExistence type="predicted"/>
<protein>
    <submittedName>
        <fullName evidence="3">DUF4806 domain-containing protein</fullName>
    </submittedName>
</protein>
<feature type="domain" description="DUF4806" evidence="2">
    <location>
        <begin position="340"/>
        <end position="424"/>
    </location>
</feature>
<evidence type="ECO:0000313" key="3">
    <source>
        <dbReference type="EnsemblMetazoa" id="ACHR003428-PA"/>
    </source>
</evidence>
<dbReference type="EnsemblMetazoa" id="ACHR003428-RA">
    <property type="protein sequence ID" value="ACHR003428-PA"/>
    <property type="gene ID" value="ACHR003428"/>
</dbReference>
<dbReference type="AlphaFoldDB" id="A0A182JY46"/>
<feature type="coiled-coil region" evidence="1">
    <location>
        <begin position="273"/>
        <end position="307"/>
    </location>
</feature>
<dbReference type="VEuPathDB" id="VectorBase:ACHR003428"/>
<sequence>MASARDKRSGAIYKRREALESKFDQDFEAEQRILKLEREKQAKNAPASSNLMMTCDDEDPFADLNNATIVNVLKMMTTMSRQIGQLTKKVDTIQKEVDDVKTRLLHVELALHATLSMVENVKDLVTFSGLGTEIFPFMPDFDFNPISTEEELNELNDKLGTDAEYMTNLTNWLNSKIQKEDPNHRLTGALELVFRLVNMATARDRKTGKIYKIRELLESRFEQEYEAEQRLIKMEREMEENTAPSSELMMTCDDEDPFVDPGEGTIEDVLKILNTVSGQIGQLNKKMDSIQKEVEDVSIRMLRVEKKVGTTLATVEQVKEVVTVSGLLTNVNPAVPSFEYEPVSNEEQLNELDYKLATDTEYNTTLTNWLNMKIVSEEPNSRLHEAMELVFTREFLPKCSWKGRGKPEPKIPMSAQTHIMKMFAALGSNRFIAITDAFVAKFFLKKLPHAKERLKLKKGRNVVPTSRPDSTQFQQN</sequence>
<name>A0A182JY46_9DIPT</name>
<keyword evidence="4" id="KW-1185">Reference proteome</keyword>
<organism evidence="3 4">
    <name type="scientific">Anopheles christyi</name>
    <dbReference type="NCBI Taxonomy" id="43041"/>
    <lineage>
        <taxon>Eukaryota</taxon>
        <taxon>Metazoa</taxon>
        <taxon>Ecdysozoa</taxon>
        <taxon>Arthropoda</taxon>
        <taxon>Hexapoda</taxon>
        <taxon>Insecta</taxon>
        <taxon>Pterygota</taxon>
        <taxon>Neoptera</taxon>
        <taxon>Endopterygota</taxon>
        <taxon>Diptera</taxon>
        <taxon>Nematocera</taxon>
        <taxon>Culicoidea</taxon>
        <taxon>Culicidae</taxon>
        <taxon>Anophelinae</taxon>
        <taxon>Anopheles</taxon>
    </lineage>
</organism>
<keyword evidence="1" id="KW-0175">Coiled coil</keyword>
<dbReference type="InterPro" id="IPR032071">
    <property type="entry name" value="DUF4806"/>
</dbReference>
<evidence type="ECO:0000256" key="1">
    <source>
        <dbReference type="SAM" id="Coils"/>
    </source>
</evidence>
<evidence type="ECO:0000313" key="4">
    <source>
        <dbReference type="Proteomes" id="UP000075881"/>
    </source>
</evidence>